<dbReference type="InterPro" id="IPR002575">
    <property type="entry name" value="Aminoglycoside_PTrfase"/>
</dbReference>
<keyword evidence="10" id="KW-0067">ATP-binding</keyword>
<protein>
    <recommendedName>
        <fullName evidence="5">Maltokinase</fullName>
        <ecNumber evidence="4">2.7.1.175</ecNumber>
    </recommendedName>
    <alternativeName>
        <fullName evidence="13">Maltose-1-phosphate synthase</fullName>
    </alternativeName>
</protein>
<evidence type="ECO:0000256" key="14">
    <source>
        <dbReference type="ARBA" id="ARBA00049067"/>
    </source>
</evidence>
<keyword evidence="7 18" id="KW-0808">Transferase</keyword>
<feature type="domain" description="Aminoglycoside phosphotransferase" evidence="16">
    <location>
        <begin position="184"/>
        <end position="329"/>
    </location>
</feature>
<reference evidence="18 19" key="1">
    <citation type="submission" date="2019-12" db="EMBL/GenBank/DDBJ databases">
        <title>Auraticoccus cholistani sp. nov., an actinomycete isolated from soil of Cholistan desert.</title>
        <authorList>
            <person name="Cheema M.T."/>
        </authorList>
    </citation>
    <scope>NUCLEOTIDE SEQUENCE [LARGE SCALE GENOMIC DNA]</scope>
    <source>
        <strain evidence="18 19">F435</strain>
    </source>
</reference>
<evidence type="ECO:0000256" key="4">
    <source>
        <dbReference type="ARBA" id="ARBA00011962"/>
    </source>
</evidence>
<dbReference type="UniPathway" id="UPA00164"/>
<comment type="subunit">
    <text evidence="3">Monomer.</text>
</comment>
<dbReference type="EMBL" id="WPCU01000005">
    <property type="protein sequence ID" value="MVA76009.1"/>
    <property type="molecule type" value="Genomic_DNA"/>
</dbReference>
<evidence type="ECO:0000256" key="9">
    <source>
        <dbReference type="ARBA" id="ARBA00022777"/>
    </source>
</evidence>
<dbReference type="RefSeq" id="WP_156609475.1">
    <property type="nucleotide sequence ID" value="NZ_WPCU01000005.1"/>
</dbReference>
<dbReference type="SUPFAM" id="SSF56112">
    <property type="entry name" value="Protein kinase-like (PK-like)"/>
    <property type="match status" value="1"/>
</dbReference>
<name>A0A6A9V0P9_9ACTN</name>
<evidence type="ECO:0000256" key="15">
    <source>
        <dbReference type="SAM" id="MobiDB-lite"/>
    </source>
</evidence>
<evidence type="ECO:0000256" key="6">
    <source>
        <dbReference type="ARBA" id="ARBA00022600"/>
    </source>
</evidence>
<evidence type="ECO:0000259" key="17">
    <source>
        <dbReference type="Pfam" id="PF18085"/>
    </source>
</evidence>
<organism evidence="18 19">
    <name type="scientific">Auraticoccus cholistanensis</name>
    <dbReference type="NCBI Taxonomy" id="2656650"/>
    <lineage>
        <taxon>Bacteria</taxon>
        <taxon>Bacillati</taxon>
        <taxon>Actinomycetota</taxon>
        <taxon>Actinomycetes</taxon>
        <taxon>Propionibacteriales</taxon>
        <taxon>Propionibacteriaceae</taxon>
        <taxon>Auraticoccus</taxon>
    </lineage>
</organism>
<accession>A0A6A9V0P9</accession>
<feature type="region of interest" description="Disordered" evidence="15">
    <location>
        <begin position="444"/>
        <end position="464"/>
    </location>
</feature>
<dbReference type="GO" id="GO:0016301">
    <property type="term" value="F:kinase activity"/>
    <property type="evidence" value="ECO:0007669"/>
    <property type="project" value="UniProtKB-KW"/>
</dbReference>
<evidence type="ECO:0000313" key="19">
    <source>
        <dbReference type="Proteomes" id="UP000435304"/>
    </source>
</evidence>
<dbReference type="GO" id="GO:0005978">
    <property type="term" value="P:glycogen biosynthetic process"/>
    <property type="evidence" value="ECO:0007669"/>
    <property type="project" value="UniProtKB-UniPathway"/>
</dbReference>
<comment type="similarity">
    <text evidence="2">Belongs to the aminoglycoside phosphotransferase family.</text>
</comment>
<evidence type="ECO:0000256" key="7">
    <source>
        <dbReference type="ARBA" id="ARBA00022679"/>
    </source>
</evidence>
<evidence type="ECO:0000256" key="10">
    <source>
        <dbReference type="ARBA" id="ARBA00022840"/>
    </source>
</evidence>
<dbReference type="Proteomes" id="UP000435304">
    <property type="component" value="Unassembled WGS sequence"/>
</dbReference>
<evidence type="ECO:0000313" key="18">
    <source>
        <dbReference type="EMBL" id="MVA76009.1"/>
    </source>
</evidence>
<evidence type="ECO:0000256" key="8">
    <source>
        <dbReference type="ARBA" id="ARBA00022741"/>
    </source>
</evidence>
<keyword evidence="6" id="KW-0321">Glycogen metabolism</keyword>
<dbReference type="AlphaFoldDB" id="A0A6A9V0P9"/>
<evidence type="ECO:0000256" key="1">
    <source>
        <dbReference type="ARBA" id="ARBA00004964"/>
    </source>
</evidence>
<keyword evidence="11" id="KW-0320">Glycogen biosynthesis</keyword>
<evidence type="ECO:0000256" key="5">
    <source>
        <dbReference type="ARBA" id="ARBA00013882"/>
    </source>
</evidence>
<comment type="caution">
    <text evidence="18">The sequence shown here is derived from an EMBL/GenBank/DDBJ whole genome shotgun (WGS) entry which is preliminary data.</text>
</comment>
<evidence type="ECO:0000256" key="13">
    <source>
        <dbReference type="ARBA" id="ARBA00031251"/>
    </source>
</evidence>
<comment type="catalytic activity">
    <reaction evidence="14">
        <text>D-maltose + ATP = alpha-maltose 1-phosphate + ADP + H(+)</text>
        <dbReference type="Rhea" id="RHEA:31915"/>
        <dbReference type="ChEBI" id="CHEBI:15378"/>
        <dbReference type="ChEBI" id="CHEBI:17306"/>
        <dbReference type="ChEBI" id="CHEBI:30616"/>
        <dbReference type="ChEBI" id="CHEBI:63576"/>
        <dbReference type="ChEBI" id="CHEBI:456216"/>
        <dbReference type="EC" id="2.7.1.175"/>
    </reaction>
</comment>
<keyword evidence="12" id="KW-0119">Carbohydrate metabolism</keyword>
<dbReference type="Pfam" id="PF01636">
    <property type="entry name" value="APH"/>
    <property type="match status" value="1"/>
</dbReference>
<keyword evidence="19" id="KW-1185">Reference proteome</keyword>
<dbReference type="EC" id="2.7.1.175" evidence="4"/>
<evidence type="ECO:0000256" key="3">
    <source>
        <dbReference type="ARBA" id="ARBA00011245"/>
    </source>
</evidence>
<gene>
    <name evidence="18" type="ORF">GC722_08230</name>
</gene>
<evidence type="ECO:0000259" key="16">
    <source>
        <dbReference type="Pfam" id="PF01636"/>
    </source>
</evidence>
<dbReference type="InterPro" id="IPR011009">
    <property type="entry name" value="Kinase-like_dom_sf"/>
</dbReference>
<comment type="pathway">
    <text evidence="1">Glycan biosynthesis; glycogen biosynthesis.</text>
</comment>
<keyword evidence="8" id="KW-0547">Nucleotide-binding</keyword>
<evidence type="ECO:0000256" key="12">
    <source>
        <dbReference type="ARBA" id="ARBA00023277"/>
    </source>
</evidence>
<keyword evidence="9" id="KW-0418">Kinase</keyword>
<evidence type="ECO:0000256" key="11">
    <source>
        <dbReference type="ARBA" id="ARBA00023056"/>
    </source>
</evidence>
<proteinExistence type="inferred from homology"/>
<dbReference type="Pfam" id="PF18085">
    <property type="entry name" value="Mak_N_cap"/>
    <property type="match status" value="1"/>
</dbReference>
<dbReference type="InterPro" id="IPR040999">
    <property type="entry name" value="Mak_N_cap"/>
</dbReference>
<dbReference type="Gene3D" id="3.90.1200.10">
    <property type="match status" value="1"/>
</dbReference>
<feature type="domain" description="Maltokinase N-terminal cap" evidence="17">
    <location>
        <begin position="9"/>
        <end position="96"/>
    </location>
</feature>
<dbReference type="GO" id="GO:0005524">
    <property type="term" value="F:ATP binding"/>
    <property type="evidence" value="ECO:0007669"/>
    <property type="project" value="UniProtKB-KW"/>
</dbReference>
<evidence type="ECO:0000256" key="2">
    <source>
        <dbReference type="ARBA" id="ARBA00006219"/>
    </source>
</evidence>
<sequence length="464" mass="50319">MSGLLEHIRRARWFGGKGRETELLGVEPLPWLTPAGSWPAVRPEIAEIGYEDDTVEQYQLLLSYRPAGGQGAGGDVLATEEVPGLGRVDVHDATRDPEAMAAVLRALVAGRTVEEGAASLRCRTVPGHRLTDDLAPRLFGGEQSNSSVMLGEVAMIKAFRRLEPGRNLDIEVHHALAGDPRARAARLYGWIEAEWQSGSRHHAADLAMVVEQLHQARDGWELALAACTEGTDFTAEAHALGVALRGVHEALADHFPTGEVPGQTLGQTMVRRLHAAVREAGELADVREELEALFARVEPLRPTTQRVHGDFHLGQTLLTSEGWKIIDFEGEPMKTMDERREPDSRWRDVAGLLRSFDYAAGSAAAAASADPVGSAAATAAQGWAQACTDAFLTGYSGDRPLSAEDSLLLQAYVADKAVYEVVYEVRNRPAWVGIPLRALERLVVPDGDDQSPGSHPAPDDREDR</sequence>